<dbReference type="OrthoDB" id="4138121at2759"/>
<name>A0A0A8L5B1_9SACH</name>
<dbReference type="AlphaFoldDB" id="A0A0A8L5B1"/>
<evidence type="ECO:0000313" key="1">
    <source>
        <dbReference type="EMBL" id="CDO94082.1"/>
    </source>
</evidence>
<reference evidence="1 2" key="1">
    <citation type="submission" date="2014-03" db="EMBL/GenBank/DDBJ databases">
        <title>The genome of Kluyveromyces dobzhanskii.</title>
        <authorList>
            <person name="Nystedt B."/>
            <person name="Astrom S."/>
        </authorList>
    </citation>
    <scope>NUCLEOTIDE SEQUENCE [LARGE SCALE GENOMIC DNA]</scope>
    <source>
        <strain evidence="1 2">CBS 2104</strain>
    </source>
</reference>
<sequence length="86" mass="10300">MKGAPRSLEEWLFYKLMNSAGFHRFVRRIYYKVNGINPQQMETMGKTNQLFRPTGLQKFKAYRMLFWDEMRSTVGLPTITGKYLRK</sequence>
<keyword evidence="2" id="KW-1185">Reference proteome</keyword>
<accession>A0A0A8L5B1</accession>
<dbReference type="InterPro" id="IPR020301">
    <property type="entry name" value="Mrx7"/>
</dbReference>
<organism evidence="1 2">
    <name type="scientific">Kluyveromyces dobzhanskii CBS 2104</name>
    <dbReference type="NCBI Taxonomy" id="1427455"/>
    <lineage>
        <taxon>Eukaryota</taxon>
        <taxon>Fungi</taxon>
        <taxon>Dikarya</taxon>
        <taxon>Ascomycota</taxon>
        <taxon>Saccharomycotina</taxon>
        <taxon>Saccharomycetes</taxon>
        <taxon>Saccharomycetales</taxon>
        <taxon>Saccharomycetaceae</taxon>
        <taxon>Kluyveromyces</taxon>
    </lineage>
</organism>
<dbReference type="Proteomes" id="UP000031516">
    <property type="component" value="Unassembled WGS sequence"/>
</dbReference>
<evidence type="ECO:0000313" key="2">
    <source>
        <dbReference type="Proteomes" id="UP000031516"/>
    </source>
</evidence>
<dbReference type="Pfam" id="PF10906">
    <property type="entry name" value="Mrx7"/>
    <property type="match status" value="1"/>
</dbReference>
<gene>
    <name evidence="1" type="ORF">KLDO_g2364C</name>
</gene>
<proteinExistence type="predicted"/>
<protein>
    <submittedName>
        <fullName evidence="1">WGS project CCBQ000000000 data, contig 00266</fullName>
    </submittedName>
</protein>
<comment type="caution">
    <text evidence="1">The sequence shown here is derived from an EMBL/GenBank/DDBJ whole genome shotgun (WGS) entry which is preliminary data.</text>
</comment>
<dbReference type="EMBL" id="CCBQ010000033">
    <property type="protein sequence ID" value="CDO94082.1"/>
    <property type="molecule type" value="Genomic_DNA"/>
</dbReference>